<organism evidence="6 7">
    <name type="scientific">Compostibacillus humi</name>
    <dbReference type="NCBI Taxonomy" id="1245525"/>
    <lineage>
        <taxon>Bacteria</taxon>
        <taxon>Bacillati</taxon>
        <taxon>Bacillota</taxon>
        <taxon>Bacilli</taxon>
        <taxon>Bacillales</taxon>
        <taxon>Bacillaceae</taxon>
        <taxon>Compostibacillus</taxon>
    </lineage>
</organism>
<dbReference type="CDD" id="cd02947">
    <property type="entry name" value="TRX_family"/>
    <property type="match status" value="1"/>
</dbReference>
<keyword evidence="4" id="KW-0472">Membrane</keyword>
<keyword evidence="7" id="KW-1185">Reference proteome</keyword>
<dbReference type="Proteomes" id="UP000602050">
    <property type="component" value="Unassembled WGS sequence"/>
</dbReference>
<evidence type="ECO:0000259" key="5">
    <source>
        <dbReference type="PROSITE" id="PS51352"/>
    </source>
</evidence>
<gene>
    <name evidence="6" type="primary">trxA</name>
    <name evidence="6" type="ORF">GCM10010978_10850</name>
</gene>
<dbReference type="GO" id="GO:0015035">
    <property type="term" value="F:protein-disulfide reductase activity"/>
    <property type="evidence" value="ECO:0007669"/>
    <property type="project" value="TreeGrafter"/>
</dbReference>
<dbReference type="Pfam" id="PF00085">
    <property type="entry name" value="Thioredoxin"/>
    <property type="match status" value="1"/>
</dbReference>
<evidence type="ECO:0000256" key="4">
    <source>
        <dbReference type="SAM" id="Phobius"/>
    </source>
</evidence>
<dbReference type="InterPro" id="IPR036249">
    <property type="entry name" value="Thioredoxin-like_sf"/>
</dbReference>
<dbReference type="PROSITE" id="PS51352">
    <property type="entry name" value="THIOREDOXIN_2"/>
    <property type="match status" value="1"/>
</dbReference>
<evidence type="ECO:0000313" key="7">
    <source>
        <dbReference type="Proteomes" id="UP000602050"/>
    </source>
</evidence>
<keyword evidence="3" id="KW-0676">Redox-active center</keyword>
<keyword evidence="4" id="KW-1133">Transmembrane helix</keyword>
<evidence type="ECO:0000256" key="2">
    <source>
        <dbReference type="ARBA" id="ARBA00023157"/>
    </source>
</evidence>
<comment type="similarity">
    <text evidence="1">Belongs to the thioredoxin family.</text>
</comment>
<dbReference type="PANTHER" id="PTHR45663">
    <property type="entry name" value="GEO12009P1"/>
    <property type="match status" value="1"/>
</dbReference>
<feature type="domain" description="Thioredoxin" evidence="5">
    <location>
        <begin position="40"/>
        <end position="158"/>
    </location>
</feature>
<dbReference type="EMBL" id="BMEV01000014">
    <property type="protein sequence ID" value="GGH73206.1"/>
    <property type="molecule type" value="Genomic_DNA"/>
</dbReference>
<name>A0A8J3EIS4_9BACI</name>
<dbReference type="SUPFAM" id="SSF52833">
    <property type="entry name" value="Thioredoxin-like"/>
    <property type="match status" value="1"/>
</dbReference>
<protein>
    <submittedName>
        <fullName evidence="6">Thiol reductase thioredoxin</fullName>
    </submittedName>
</protein>
<proteinExistence type="inferred from homology"/>
<dbReference type="Gene3D" id="3.40.30.10">
    <property type="entry name" value="Glutaredoxin"/>
    <property type="match status" value="1"/>
</dbReference>
<keyword evidence="2" id="KW-1015">Disulfide bond</keyword>
<dbReference type="InterPro" id="IPR013766">
    <property type="entry name" value="Thioredoxin_domain"/>
</dbReference>
<sequence length="160" mass="18146">MGKKMLIIVGIIAVLFIALIFVVQYKNNQALEGANNPYGTKDLHQATIDQLKDPNYGNQILPEELSEKLEKGEDVTVYFYSPTCVYCQQTTPILVPLAEENNVDMKKFNLLEFGEEGTPYGIESTPTLVHFENGEEVARIVGQRTEEEFQAFFDKYVLDE</sequence>
<reference evidence="6" key="2">
    <citation type="submission" date="2020-09" db="EMBL/GenBank/DDBJ databases">
        <authorList>
            <person name="Sun Q."/>
            <person name="Zhou Y."/>
        </authorList>
    </citation>
    <scope>NUCLEOTIDE SEQUENCE</scope>
    <source>
        <strain evidence="6">CGMCC 1.12360</strain>
    </source>
</reference>
<evidence type="ECO:0000313" key="6">
    <source>
        <dbReference type="EMBL" id="GGH73206.1"/>
    </source>
</evidence>
<dbReference type="PANTHER" id="PTHR45663:SF11">
    <property type="entry name" value="GEO12009P1"/>
    <property type="match status" value="1"/>
</dbReference>
<reference evidence="6" key="1">
    <citation type="journal article" date="2014" name="Int. J. Syst. Evol. Microbiol.">
        <title>Complete genome sequence of Corynebacterium casei LMG S-19264T (=DSM 44701T), isolated from a smear-ripened cheese.</title>
        <authorList>
            <consortium name="US DOE Joint Genome Institute (JGI-PGF)"/>
            <person name="Walter F."/>
            <person name="Albersmeier A."/>
            <person name="Kalinowski J."/>
            <person name="Ruckert C."/>
        </authorList>
    </citation>
    <scope>NUCLEOTIDE SEQUENCE</scope>
    <source>
        <strain evidence="6">CGMCC 1.12360</strain>
    </source>
</reference>
<dbReference type="RefSeq" id="WP_188391364.1">
    <property type="nucleotide sequence ID" value="NZ_BMEV01000014.1"/>
</dbReference>
<dbReference type="GO" id="GO:0005737">
    <property type="term" value="C:cytoplasm"/>
    <property type="evidence" value="ECO:0007669"/>
    <property type="project" value="TreeGrafter"/>
</dbReference>
<evidence type="ECO:0000256" key="3">
    <source>
        <dbReference type="ARBA" id="ARBA00023284"/>
    </source>
</evidence>
<keyword evidence="4" id="KW-0812">Transmembrane</keyword>
<evidence type="ECO:0000256" key="1">
    <source>
        <dbReference type="ARBA" id="ARBA00008987"/>
    </source>
</evidence>
<feature type="transmembrane region" description="Helical" evidence="4">
    <location>
        <begin position="6"/>
        <end position="23"/>
    </location>
</feature>
<comment type="caution">
    <text evidence="6">The sequence shown here is derived from an EMBL/GenBank/DDBJ whole genome shotgun (WGS) entry which is preliminary data.</text>
</comment>
<dbReference type="AlphaFoldDB" id="A0A8J3EIS4"/>
<accession>A0A8J3EIS4</accession>